<dbReference type="PANTHER" id="PTHR43708">
    <property type="entry name" value="CONSERVED EXPRESSED OXIDOREDUCTASE (EUROFUNG)"/>
    <property type="match status" value="1"/>
</dbReference>
<dbReference type="EC" id="1.1.1.371" evidence="5"/>
<dbReference type="NCBIfam" id="NF008607">
    <property type="entry name" value="PRK11579.1"/>
    <property type="match status" value="1"/>
</dbReference>
<accession>A0ABS2Q231</accession>
<dbReference type="Pfam" id="PF02894">
    <property type="entry name" value="GFO_IDH_MocA_C"/>
    <property type="match status" value="1"/>
</dbReference>
<dbReference type="Gene3D" id="3.40.50.720">
    <property type="entry name" value="NAD(P)-binding Rossmann-like Domain"/>
    <property type="match status" value="1"/>
</dbReference>
<dbReference type="RefSeq" id="WP_205004075.1">
    <property type="nucleotide sequence ID" value="NZ_JAFBER010000017.1"/>
</dbReference>
<sequence>MEKIKVGLIGYGFSGATFHAPFLEALEEYDVVKVMSSSKEKVQKDLGQVEVAENLEDILNDQDIELVVITTPNTLHYDMAKQSLLAKKHVIVEKPMVINPSEAEELIQLANDNNLMLSVYQNRRWDNDFLTIKQLITDDALGEINTYEAHFDRFRPEVRNRWREQAGEGSGMLYDLGSHLIDQALHLFGDPKFIMADVFAQRKNAVTDDYFHIIMGYDNLRVLLHSGSIVKGHGPKYEVHGSKGSFIKYGTDGQEAALKMGKKPTEKDWGKDKPEWYGRLFISENGQDVEKTIETVPGSYISYYKQVYRHIREGEPCPVTAEEGLKTIKMIQAAIKSSQEKRAVFLDEN</sequence>
<dbReference type="InterPro" id="IPR004104">
    <property type="entry name" value="Gfo/Idh/MocA-like_OxRdtase_C"/>
</dbReference>
<keyword evidence="6" id="KW-1185">Reference proteome</keyword>
<evidence type="ECO:0000313" key="6">
    <source>
        <dbReference type="Proteomes" id="UP000808914"/>
    </source>
</evidence>
<dbReference type="SUPFAM" id="SSF51735">
    <property type="entry name" value="NAD(P)-binding Rossmann-fold domains"/>
    <property type="match status" value="1"/>
</dbReference>
<protein>
    <submittedName>
        <fullName evidence="5">Scyllo-inositol 2-dehydrogenase (NADP+)</fullName>
        <ecNumber evidence="5">1.1.1.371</ecNumber>
    </submittedName>
</protein>
<feature type="domain" description="Gfo/Idh/MocA-like oxidoreductase N-terminal" evidence="3">
    <location>
        <begin position="4"/>
        <end position="120"/>
    </location>
</feature>
<evidence type="ECO:0000256" key="2">
    <source>
        <dbReference type="ARBA" id="ARBA00023002"/>
    </source>
</evidence>
<proteinExistence type="inferred from homology"/>
<dbReference type="InterPro" id="IPR036291">
    <property type="entry name" value="NAD(P)-bd_dom_sf"/>
</dbReference>
<reference evidence="5 6" key="1">
    <citation type="submission" date="2021-01" db="EMBL/GenBank/DDBJ databases">
        <title>Genomic Encyclopedia of Type Strains, Phase IV (KMG-IV): sequencing the most valuable type-strain genomes for metagenomic binning, comparative biology and taxonomic classification.</title>
        <authorList>
            <person name="Goeker M."/>
        </authorList>
    </citation>
    <scope>NUCLEOTIDE SEQUENCE [LARGE SCALE GENOMIC DNA]</scope>
    <source>
        <strain evidence="5 6">DSM 28236</strain>
    </source>
</reference>
<dbReference type="InterPro" id="IPR000683">
    <property type="entry name" value="Gfo/Idh/MocA-like_OxRdtase_N"/>
</dbReference>
<name>A0ABS2Q231_9BACL</name>
<dbReference type="GO" id="GO:0102497">
    <property type="term" value="F:scyllo-inositol dehydrogenase (NADP+) activity"/>
    <property type="evidence" value="ECO:0007669"/>
    <property type="project" value="UniProtKB-EC"/>
</dbReference>
<evidence type="ECO:0000313" key="5">
    <source>
        <dbReference type="EMBL" id="MBM7646176.1"/>
    </source>
</evidence>
<feature type="domain" description="Gfo/Idh/MocA-like oxidoreductase C-terminal" evidence="4">
    <location>
        <begin position="133"/>
        <end position="344"/>
    </location>
</feature>
<evidence type="ECO:0000259" key="3">
    <source>
        <dbReference type="Pfam" id="PF01408"/>
    </source>
</evidence>
<evidence type="ECO:0000259" key="4">
    <source>
        <dbReference type="Pfam" id="PF02894"/>
    </source>
</evidence>
<comment type="similarity">
    <text evidence="1">Belongs to the Gfo/Idh/MocA family.</text>
</comment>
<keyword evidence="2 5" id="KW-0560">Oxidoreductase</keyword>
<dbReference type="Gene3D" id="3.30.360.10">
    <property type="entry name" value="Dihydrodipicolinate Reductase, domain 2"/>
    <property type="match status" value="1"/>
</dbReference>
<gene>
    <name evidence="5" type="ORF">JOD45_002402</name>
</gene>
<organism evidence="5 6">
    <name type="scientific">Scopulibacillus daqui</name>
    <dbReference type="NCBI Taxonomy" id="1469162"/>
    <lineage>
        <taxon>Bacteria</taxon>
        <taxon>Bacillati</taxon>
        <taxon>Bacillota</taxon>
        <taxon>Bacilli</taxon>
        <taxon>Bacillales</taxon>
        <taxon>Sporolactobacillaceae</taxon>
        <taxon>Scopulibacillus</taxon>
    </lineage>
</organism>
<comment type="caution">
    <text evidence="5">The sequence shown here is derived from an EMBL/GenBank/DDBJ whole genome shotgun (WGS) entry which is preliminary data.</text>
</comment>
<dbReference type="Proteomes" id="UP000808914">
    <property type="component" value="Unassembled WGS sequence"/>
</dbReference>
<dbReference type="InterPro" id="IPR051317">
    <property type="entry name" value="Gfo/Idh/MocA_oxidoreduct"/>
</dbReference>
<dbReference type="Pfam" id="PF01408">
    <property type="entry name" value="GFO_IDH_MocA"/>
    <property type="match status" value="1"/>
</dbReference>
<dbReference type="PANTHER" id="PTHR43708:SF5">
    <property type="entry name" value="CONSERVED EXPRESSED OXIDOREDUCTASE (EUROFUNG)-RELATED"/>
    <property type="match status" value="1"/>
</dbReference>
<evidence type="ECO:0000256" key="1">
    <source>
        <dbReference type="ARBA" id="ARBA00010928"/>
    </source>
</evidence>
<dbReference type="EMBL" id="JAFBER010000017">
    <property type="protein sequence ID" value="MBM7646176.1"/>
    <property type="molecule type" value="Genomic_DNA"/>
</dbReference>